<dbReference type="GO" id="GO:0005634">
    <property type="term" value="C:nucleus"/>
    <property type="evidence" value="ECO:0007669"/>
    <property type="project" value="TreeGrafter"/>
</dbReference>
<dbReference type="STRING" id="2015173.A0A026X491"/>
<dbReference type="Gene3D" id="1.20.1440.170">
    <property type="entry name" value="Translation machinery-associated protein 16-like"/>
    <property type="match status" value="1"/>
</dbReference>
<dbReference type="InterPro" id="IPR021346">
    <property type="entry name" value="Tma16"/>
</dbReference>
<proteinExistence type="inferred from homology"/>
<keyword evidence="3" id="KW-1185">Reference proteome</keyword>
<organism evidence="2 3">
    <name type="scientific">Ooceraea biroi</name>
    <name type="common">Clonal raider ant</name>
    <name type="synonym">Cerapachys biroi</name>
    <dbReference type="NCBI Taxonomy" id="2015173"/>
    <lineage>
        <taxon>Eukaryota</taxon>
        <taxon>Metazoa</taxon>
        <taxon>Ecdysozoa</taxon>
        <taxon>Arthropoda</taxon>
        <taxon>Hexapoda</taxon>
        <taxon>Insecta</taxon>
        <taxon>Pterygota</taxon>
        <taxon>Neoptera</taxon>
        <taxon>Endopterygota</taxon>
        <taxon>Hymenoptera</taxon>
        <taxon>Apocrita</taxon>
        <taxon>Aculeata</taxon>
        <taxon>Formicoidea</taxon>
        <taxon>Formicidae</taxon>
        <taxon>Dorylinae</taxon>
        <taxon>Ooceraea</taxon>
    </lineage>
</organism>
<protein>
    <submittedName>
        <fullName evidence="2">Uncharacterized protein</fullName>
    </submittedName>
</protein>
<dbReference type="Pfam" id="PF11176">
    <property type="entry name" value="Tma16"/>
    <property type="match status" value="1"/>
</dbReference>
<evidence type="ECO:0000313" key="3">
    <source>
        <dbReference type="Proteomes" id="UP000053097"/>
    </source>
</evidence>
<comment type="similarity">
    <text evidence="1">Belongs to the TMA16 family.</text>
</comment>
<reference evidence="2 3" key="1">
    <citation type="journal article" date="2014" name="Curr. Biol.">
        <title>The genome of the clonal raider ant Cerapachys biroi.</title>
        <authorList>
            <person name="Oxley P.R."/>
            <person name="Ji L."/>
            <person name="Fetter-Pruneda I."/>
            <person name="McKenzie S.K."/>
            <person name="Li C."/>
            <person name="Hu H."/>
            <person name="Zhang G."/>
            <person name="Kronauer D.J."/>
        </authorList>
    </citation>
    <scope>NUCLEOTIDE SEQUENCE [LARGE SCALE GENOMIC DNA]</scope>
</reference>
<gene>
    <name evidence="2" type="ORF">X777_04632</name>
</gene>
<dbReference type="Proteomes" id="UP000053097">
    <property type="component" value="Unassembled WGS sequence"/>
</dbReference>
<accession>A0A026X491</accession>
<sequence length="66" mass="7964">MTKKREQEEFNTCGIEIPDILIATQCEMLRSWNGELRLLPNFKFRRFGKKHLREALQRKMKTESHT</sequence>
<dbReference type="EMBL" id="KK107013">
    <property type="protein sequence ID" value="EZA62923.1"/>
    <property type="molecule type" value="Genomic_DNA"/>
</dbReference>
<dbReference type="OrthoDB" id="270284at2759"/>
<evidence type="ECO:0000313" key="2">
    <source>
        <dbReference type="EMBL" id="EZA62923.1"/>
    </source>
</evidence>
<dbReference type="AlphaFoldDB" id="A0A026X491"/>
<dbReference type="PANTHER" id="PTHR13349:SF2">
    <property type="entry name" value="TRANSLATION MACHINERY-ASSOCIATED PROTEIN 16"/>
    <property type="match status" value="1"/>
</dbReference>
<evidence type="ECO:0000256" key="1">
    <source>
        <dbReference type="ARBA" id="ARBA00034127"/>
    </source>
</evidence>
<dbReference type="InterPro" id="IPR038356">
    <property type="entry name" value="Tma16_sf"/>
</dbReference>
<dbReference type="PANTHER" id="PTHR13349">
    <property type="entry name" value="TRANSLATION MACHINERY-ASSOCIATED PROTEIN 16"/>
    <property type="match status" value="1"/>
</dbReference>
<name>A0A026X491_OOCBI</name>